<proteinExistence type="predicted"/>
<sequence length="151" mass="16853">MKDGKKWCLLAGVTMAGVSSLWVNELFGTVACAHILEAVWAVRGCTNAAKTWLLLVCCPSTWKSIELDPCQPSHRVSCRTMDHRVLWLPGFELELWIARARNGGPISRQLFDCHCGAGRCVHLRGREGHSEELCWLSVFVGRMGRTCARGR</sequence>
<protein>
    <submittedName>
        <fullName evidence="1">Uncharacterized protein</fullName>
    </submittedName>
</protein>
<dbReference type="Proteomes" id="UP000708148">
    <property type="component" value="Unassembled WGS sequence"/>
</dbReference>
<dbReference type="EMBL" id="CAJHUC010002468">
    <property type="protein sequence ID" value="CAD7703865.1"/>
    <property type="molecule type" value="Genomic_DNA"/>
</dbReference>
<organism evidence="1 2">
    <name type="scientific">Ostreobium quekettii</name>
    <dbReference type="NCBI Taxonomy" id="121088"/>
    <lineage>
        <taxon>Eukaryota</taxon>
        <taxon>Viridiplantae</taxon>
        <taxon>Chlorophyta</taxon>
        <taxon>core chlorophytes</taxon>
        <taxon>Ulvophyceae</taxon>
        <taxon>TCBD clade</taxon>
        <taxon>Bryopsidales</taxon>
        <taxon>Ostreobineae</taxon>
        <taxon>Ostreobiaceae</taxon>
        <taxon>Ostreobium</taxon>
    </lineage>
</organism>
<evidence type="ECO:0000313" key="2">
    <source>
        <dbReference type="Proteomes" id="UP000708148"/>
    </source>
</evidence>
<accession>A0A8S1J988</accession>
<gene>
    <name evidence="1" type="ORF">OSTQU699_LOCUS9222</name>
</gene>
<name>A0A8S1J988_9CHLO</name>
<comment type="caution">
    <text evidence="1">The sequence shown here is derived from an EMBL/GenBank/DDBJ whole genome shotgun (WGS) entry which is preliminary data.</text>
</comment>
<evidence type="ECO:0000313" key="1">
    <source>
        <dbReference type="EMBL" id="CAD7703865.1"/>
    </source>
</evidence>
<reference evidence="1" key="1">
    <citation type="submission" date="2020-12" db="EMBL/GenBank/DDBJ databases">
        <authorList>
            <person name="Iha C."/>
        </authorList>
    </citation>
    <scope>NUCLEOTIDE SEQUENCE</scope>
</reference>
<keyword evidence="2" id="KW-1185">Reference proteome</keyword>
<dbReference type="AlphaFoldDB" id="A0A8S1J988"/>